<evidence type="ECO:0000256" key="1">
    <source>
        <dbReference type="ARBA" id="ARBA00022737"/>
    </source>
</evidence>
<dbReference type="InterPro" id="IPR002885">
    <property type="entry name" value="PPR_rpt"/>
</dbReference>
<dbReference type="PANTHER" id="PTHR13547:SF1">
    <property type="entry name" value="MITOCHONDRIAL RIBONUCLEASE P CATALYTIC SUBUNIT"/>
    <property type="match status" value="1"/>
</dbReference>
<feature type="region of interest" description="Disordered" evidence="2">
    <location>
        <begin position="1"/>
        <end position="29"/>
    </location>
</feature>
<dbReference type="PANTHER" id="PTHR13547">
    <property type="match status" value="1"/>
</dbReference>
<name>A0ABD3QYK5_9STRA</name>
<organism evidence="4 5">
    <name type="scientific">Cyclotella atomus</name>
    <dbReference type="NCBI Taxonomy" id="382360"/>
    <lineage>
        <taxon>Eukaryota</taxon>
        <taxon>Sar</taxon>
        <taxon>Stramenopiles</taxon>
        <taxon>Ochrophyta</taxon>
        <taxon>Bacillariophyta</taxon>
        <taxon>Coscinodiscophyceae</taxon>
        <taxon>Thalassiosirophycidae</taxon>
        <taxon>Stephanodiscales</taxon>
        <taxon>Stephanodiscaceae</taxon>
        <taxon>Cyclotella</taxon>
    </lineage>
</organism>
<proteinExistence type="predicted"/>
<evidence type="ECO:0000259" key="3">
    <source>
        <dbReference type="Pfam" id="PF17177"/>
    </source>
</evidence>
<evidence type="ECO:0000313" key="4">
    <source>
        <dbReference type="EMBL" id="KAL3805449.1"/>
    </source>
</evidence>
<feature type="region of interest" description="Disordered" evidence="2">
    <location>
        <begin position="825"/>
        <end position="844"/>
    </location>
</feature>
<dbReference type="Gene3D" id="1.25.40.10">
    <property type="entry name" value="Tetratricopeptide repeat domain"/>
    <property type="match status" value="1"/>
</dbReference>
<sequence>MVSQISSPPHPHPIDPHRQRRSIPHQPALPLSKYYKMQSILMRRTPLVKRQRSIKCLSSKSNMKQSFFAHVNEQMKRESPYKYEQYEKGRDEALRKLRKRLDEERAKNAGKWWVNPPRTAAAANNESSSNCFRIDEFMSKSLNKHINATSRSSFKLGGIEPDSLPKSSIFSTISANMKSLENDGDISSMFAPKPPPPKIERNKAMLFDPDYYETYQELMTFVMDEDKSKKYVKKVIKEGYHKELVEAVQKWLLSDERVIEKQIVEERWKRLDDVWRNGWKEGASTIFEAATDEETNEHESMLLIELKSQQDLFIEKIIADNPTMLEAFAADIPDDNEQHIQTKVGIAEQFEELSIRIITFLLRHCAKRSRSDAMHVCWYKVKESGLKLPQDSISTLLYIVTTMGSSFGSSTFRSHEKDEEQINTYLVPEEVATYHDLICQPTESSVSLRIKTLAGKGDTETAEELLEAYKKSIQERGSEEWIKLRTYIPVFKNYCDSGNVAKALSVFHKMKNTESVMLEPENYCMLLATLAENGCFRIDASAIDGAQSLGYKHPCGPELFDEIANDMADNVLEISSASARRLSNALAAGFRDAPEPAIESENYDGVVSNVKDAHPLAPMPLTTRRAAANELVACRVLLDRSAGVCKVTGSQQRLILLCSDQRKQLQGDLIDLASTQYTNWTKNIDTKRDKHAAMDSENKASEQLQKFSEWLDVREGEPFTAIVDGANVGYYMQNFDKGGFNYHQIKFMVDSLETRGEKPLVVLPNKYSHTNYIYNSKQQYQYINESDVEIMKSLKDRDMLYSVPPRCLDDLYWMVASVSDQTASRKGKDLSVPSHDPTGRFPGTRPMLITNDQMRDHRLELLEPRLFRRWYGCHIVNYSFTAFVMDESVAGNEVRFAQADFFSREIQGNECPASYDGKWKGLSWHFPITDWDLDERFVVRIPTLQT</sequence>
<dbReference type="Gene3D" id="3.40.50.11980">
    <property type="match status" value="1"/>
</dbReference>
<dbReference type="InterPro" id="IPR033443">
    <property type="entry name" value="PROP1-like_PPR_dom"/>
</dbReference>
<dbReference type="InterPro" id="IPR011990">
    <property type="entry name" value="TPR-like_helical_dom_sf"/>
</dbReference>
<feature type="domain" description="PROP1-like PPR" evidence="3">
    <location>
        <begin position="360"/>
        <end position="534"/>
    </location>
</feature>
<comment type="caution">
    <text evidence="4">The sequence shown here is derived from an EMBL/GenBank/DDBJ whole genome shotgun (WGS) entry which is preliminary data.</text>
</comment>
<keyword evidence="5" id="KW-1185">Reference proteome</keyword>
<evidence type="ECO:0000256" key="2">
    <source>
        <dbReference type="SAM" id="MobiDB-lite"/>
    </source>
</evidence>
<reference evidence="4 5" key="1">
    <citation type="submission" date="2024-10" db="EMBL/GenBank/DDBJ databases">
        <title>Updated reference genomes for cyclostephanoid diatoms.</title>
        <authorList>
            <person name="Roberts W.R."/>
            <person name="Alverson A.J."/>
        </authorList>
    </citation>
    <scope>NUCLEOTIDE SEQUENCE [LARGE SCALE GENOMIC DNA]</scope>
    <source>
        <strain evidence="4 5">AJA010-31</strain>
    </source>
</reference>
<evidence type="ECO:0000313" key="5">
    <source>
        <dbReference type="Proteomes" id="UP001530400"/>
    </source>
</evidence>
<dbReference type="AlphaFoldDB" id="A0ABD3QYK5"/>
<dbReference type="NCBIfam" id="TIGR00756">
    <property type="entry name" value="PPR"/>
    <property type="match status" value="1"/>
</dbReference>
<dbReference type="Proteomes" id="UP001530400">
    <property type="component" value="Unassembled WGS sequence"/>
</dbReference>
<dbReference type="EMBL" id="JALLPJ020000004">
    <property type="protein sequence ID" value="KAL3805449.1"/>
    <property type="molecule type" value="Genomic_DNA"/>
</dbReference>
<dbReference type="Pfam" id="PF17177">
    <property type="entry name" value="PPR_long"/>
    <property type="match status" value="1"/>
</dbReference>
<accession>A0ABD3QYK5</accession>
<keyword evidence="1" id="KW-0677">Repeat</keyword>
<protein>
    <recommendedName>
        <fullName evidence="3">PROP1-like PPR domain-containing protein</fullName>
    </recommendedName>
</protein>
<gene>
    <name evidence="4" type="ORF">ACHAWO_004210</name>
</gene>